<keyword evidence="1 3" id="KW-0732">Signal</keyword>
<dbReference type="InterPro" id="IPR036249">
    <property type="entry name" value="Thioredoxin-like_sf"/>
</dbReference>
<reference evidence="5 6" key="1">
    <citation type="journal article" date="2013" name="ISME J.">
        <title>Comparative genomics of pathogenic lineages of Vibrio nigripulchritudo identifies virulence-associated traits.</title>
        <authorList>
            <person name="Goudenege D."/>
            <person name="Labreuche Y."/>
            <person name="Krin E."/>
            <person name="Ansquer D."/>
            <person name="Mangenot S."/>
            <person name="Calteau A."/>
            <person name="Medigue C."/>
            <person name="Mazel D."/>
            <person name="Polz M.F."/>
            <person name="Le Roux F."/>
        </authorList>
    </citation>
    <scope>NUCLEOTIDE SEQUENCE [LARGE SCALE GENOMIC DNA]</scope>
    <source>
        <strain evidence="6">SnF1</strain>
    </source>
</reference>
<dbReference type="InterPro" id="IPR050824">
    <property type="entry name" value="Thiol_disulfide_DsbA"/>
</dbReference>
<dbReference type="KEGG" id="vni:VIBNI_B1030"/>
<dbReference type="CDD" id="cd03019">
    <property type="entry name" value="DsbA_DsbA"/>
    <property type="match status" value="1"/>
</dbReference>
<proteinExistence type="predicted"/>
<feature type="signal peptide" evidence="3">
    <location>
        <begin position="1"/>
        <end position="19"/>
    </location>
</feature>
<dbReference type="AlphaFoldDB" id="U4KIJ8"/>
<organism evidence="5 6">
    <name type="scientific">Vibrio nigripulchritudo</name>
    <dbReference type="NCBI Taxonomy" id="28173"/>
    <lineage>
        <taxon>Bacteria</taxon>
        <taxon>Pseudomonadati</taxon>
        <taxon>Pseudomonadota</taxon>
        <taxon>Gammaproteobacteria</taxon>
        <taxon>Vibrionales</taxon>
        <taxon>Vibrionaceae</taxon>
        <taxon>Vibrio</taxon>
    </lineage>
</organism>
<keyword evidence="6" id="KW-1185">Reference proteome</keyword>
<evidence type="ECO:0000256" key="2">
    <source>
        <dbReference type="ARBA" id="ARBA00023284"/>
    </source>
</evidence>
<dbReference type="SUPFAM" id="SSF52833">
    <property type="entry name" value="Thioredoxin-like"/>
    <property type="match status" value="1"/>
</dbReference>
<evidence type="ECO:0000259" key="4">
    <source>
        <dbReference type="Pfam" id="PF13462"/>
    </source>
</evidence>
<protein>
    <submittedName>
        <fullName evidence="5">Putative DsbA thiol disulfide oxidoreductase</fullName>
    </submittedName>
</protein>
<keyword evidence="2" id="KW-0676">Redox-active center</keyword>
<dbReference type="OrthoDB" id="6397986at2"/>
<dbReference type="STRING" id="28173.VIBNI_B1030"/>
<evidence type="ECO:0000313" key="5">
    <source>
        <dbReference type="EMBL" id="CCO60805.1"/>
    </source>
</evidence>
<dbReference type="Gene3D" id="3.40.30.10">
    <property type="entry name" value="Glutaredoxin"/>
    <property type="match status" value="1"/>
</dbReference>
<dbReference type="PROSITE" id="PS51257">
    <property type="entry name" value="PROKAR_LIPOPROTEIN"/>
    <property type="match status" value="1"/>
</dbReference>
<evidence type="ECO:0000256" key="3">
    <source>
        <dbReference type="SAM" id="SignalP"/>
    </source>
</evidence>
<dbReference type="EMBL" id="FO203527">
    <property type="protein sequence ID" value="CCO60805.1"/>
    <property type="molecule type" value="Genomic_DNA"/>
</dbReference>
<dbReference type="InterPro" id="IPR017937">
    <property type="entry name" value="Thioredoxin_CS"/>
</dbReference>
<sequence>MIKRKFSSLLILVSAFFLAACSDDGLPKQGTHFQTLPTELDQTLVSPVTEVFSLNCGHCRNMEKFVPELEDELQKQIGKVHVTFNESAQISALIYYAAAMQVEGVPDHIMMDELFAAAQMGSGHTQAEIKAAMERVFHSRDLVSPYDFDESMQQKLFKEIEVGETVTQQAQINAVPTFIVNGKYQVVTSGHKDIKDIAKTINYLLSL</sequence>
<dbReference type="InterPro" id="IPR012336">
    <property type="entry name" value="Thioredoxin-like_fold"/>
</dbReference>
<name>U4KIJ8_9VIBR</name>
<dbReference type="PANTHER" id="PTHR35891">
    <property type="entry name" value="THIOL:DISULFIDE INTERCHANGE PROTEIN DSBA"/>
    <property type="match status" value="1"/>
</dbReference>
<accession>U4KIJ8</accession>
<dbReference type="PANTHER" id="PTHR35891:SF2">
    <property type="entry name" value="THIOL:DISULFIDE INTERCHANGE PROTEIN DSBA"/>
    <property type="match status" value="1"/>
</dbReference>
<dbReference type="eggNOG" id="COG1651">
    <property type="taxonomic scope" value="Bacteria"/>
</dbReference>
<dbReference type="Pfam" id="PF13462">
    <property type="entry name" value="Thioredoxin_4"/>
    <property type="match status" value="1"/>
</dbReference>
<feature type="domain" description="Thioredoxin-like fold" evidence="4">
    <location>
        <begin position="48"/>
        <end position="201"/>
    </location>
</feature>
<dbReference type="PATRIC" id="fig|1260221.3.peg.4654"/>
<evidence type="ECO:0000313" key="6">
    <source>
        <dbReference type="Proteomes" id="UP000016895"/>
    </source>
</evidence>
<dbReference type="RefSeq" id="WP_022561360.1">
    <property type="nucleotide sequence ID" value="NC_022543.1"/>
</dbReference>
<dbReference type="Proteomes" id="UP000016895">
    <property type="component" value="Chromosome 2"/>
</dbReference>
<feature type="chain" id="PRO_5004651337" evidence="3">
    <location>
        <begin position="20"/>
        <end position="207"/>
    </location>
</feature>
<evidence type="ECO:0000256" key="1">
    <source>
        <dbReference type="ARBA" id="ARBA00022729"/>
    </source>
</evidence>
<dbReference type="InterPro" id="IPR023205">
    <property type="entry name" value="DsbA/DsbL"/>
</dbReference>
<gene>
    <name evidence="5" type="ORF">VIBNI_B1030</name>
</gene>
<dbReference type="PROSITE" id="PS00194">
    <property type="entry name" value="THIOREDOXIN_1"/>
    <property type="match status" value="1"/>
</dbReference>